<dbReference type="PRINTS" id="PR00463">
    <property type="entry name" value="EP450I"/>
</dbReference>
<organism evidence="3 4">
    <name type="scientific">Sphaerosporella brunnea</name>
    <dbReference type="NCBI Taxonomy" id="1250544"/>
    <lineage>
        <taxon>Eukaryota</taxon>
        <taxon>Fungi</taxon>
        <taxon>Dikarya</taxon>
        <taxon>Ascomycota</taxon>
        <taxon>Pezizomycotina</taxon>
        <taxon>Pezizomycetes</taxon>
        <taxon>Pezizales</taxon>
        <taxon>Pyronemataceae</taxon>
        <taxon>Sphaerosporella</taxon>
    </lineage>
</organism>
<dbReference type="OrthoDB" id="3945418at2759"/>
<dbReference type="GO" id="GO:0004497">
    <property type="term" value="F:monooxygenase activity"/>
    <property type="evidence" value="ECO:0007669"/>
    <property type="project" value="InterPro"/>
</dbReference>
<dbReference type="SUPFAM" id="SSF48264">
    <property type="entry name" value="Cytochrome P450"/>
    <property type="match status" value="1"/>
</dbReference>
<dbReference type="InterPro" id="IPR036396">
    <property type="entry name" value="Cyt_P450_sf"/>
</dbReference>
<evidence type="ECO:0000256" key="1">
    <source>
        <dbReference type="ARBA" id="ARBA00010617"/>
    </source>
</evidence>
<dbReference type="PANTHER" id="PTHR24305">
    <property type="entry name" value="CYTOCHROME P450"/>
    <property type="match status" value="1"/>
</dbReference>
<proteinExistence type="inferred from homology"/>
<sequence>MFRRSSPGQSPTYCNVVFLACIDTEWQCLVSSGCGAQGKATASEKKPFYQYCQPPCQTCALIERQYQKPPPFAHNWVLKICGIACAAGILHTETKIFPNPTVFDPERWLGPDAVPDKCLSAFSRGPRQCFRISLAWCELYLALGTLFRLFEVELFETTEADLDYVAHFISSYKVGYVRAKVKFRASEGIIAAVV</sequence>
<dbReference type="GO" id="GO:0016705">
    <property type="term" value="F:oxidoreductase activity, acting on paired donors, with incorporation or reduction of molecular oxygen"/>
    <property type="evidence" value="ECO:0007669"/>
    <property type="project" value="InterPro"/>
</dbReference>
<dbReference type="AlphaFoldDB" id="A0A5J5EYZ2"/>
<name>A0A5J5EYZ2_9PEZI</name>
<protein>
    <submittedName>
        <fullName evidence="3">Cytochrome P450</fullName>
    </submittedName>
</protein>
<dbReference type="PROSITE" id="PS51257">
    <property type="entry name" value="PROKAR_LIPOPROTEIN"/>
    <property type="match status" value="1"/>
</dbReference>
<comment type="similarity">
    <text evidence="1">Belongs to the cytochrome P450 family.</text>
</comment>
<keyword evidence="2" id="KW-0479">Metal-binding</keyword>
<dbReference type="PANTHER" id="PTHR24305:SF166">
    <property type="entry name" value="CYTOCHROME P450 12A4, MITOCHONDRIAL-RELATED"/>
    <property type="match status" value="1"/>
</dbReference>
<dbReference type="InterPro" id="IPR050121">
    <property type="entry name" value="Cytochrome_P450_monoxygenase"/>
</dbReference>
<keyword evidence="4" id="KW-1185">Reference proteome</keyword>
<dbReference type="InterPro" id="IPR001128">
    <property type="entry name" value="Cyt_P450"/>
</dbReference>
<keyword evidence="2" id="KW-0349">Heme</keyword>
<dbReference type="Gene3D" id="1.10.630.10">
    <property type="entry name" value="Cytochrome P450"/>
    <property type="match status" value="1"/>
</dbReference>
<gene>
    <name evidence="3" type="ORF">FN846DRAFT_945656</name>
</gene>
<accession>A0A5J5EYZ2</accession>
<keyword evidence="2" id="KW-0408">Iron</keyword>
<dbReference type="GO" id="GO:0020037">
    <property type="term" value="F:heme binding"/>
    <property type="evidence" value="ECO:0007669"/>
    <property type="project" value="InterPro"/>
</dbReference>
<dbReference type="Proteomes" id="UP000326924">
    <property type="component" value="Unassembled WGS sequence"/>
</dbReference>
<evidence type="ECO:0000256" key="2">
    <source>
        <dbReference type="PIRSR" id="PIRSR602401-1"/>
    </source>
</evidence>
<dbReference type="InParanoid" id="A0A5J5EYZ2"/>
<comment type="cofactor">
    <cofactor evidence="2">
        <name>heme</name>
        <dbReference type="ChEBI" id="CHEBI:30413"/>
    </cofactor>
</comment>
<evidence type="ECO:0000313" key="3">
    <source>
        <dbReference type="EMBL" id="KAA8908371.1"/>
    </source>
</evidence>
<dbReference type="Pfam" id="PF00067">
    <property type="entry name" value="p450"/>
    <property type="match status" value="1"/>
</dbReference>
<dbReference type="EMBL" id="VXIS01000069">
    <property type="protein sequence ID" value="KAA8908371.1"/>
    <property type="molecule type" value="Genomic_DNA"/>
</dbReference>
<reference evidence="3 4" key="1">
    <citation type="submission" date="2019-09" db="EMBL/GenBank/DDBJ databases">
        <title>Draft genome of the ectomycorrhizal ascomycete Sphaerosporella brunnea.</title>
        <authorList>
            <consortium name="DOE Joint Genome Institute"/>
            <person name="Benucci G.M."/>
            <person name="Marozzi G."/>
            <person name="Antonielli L."/>
            <person name="Sanchez S."/>
            <person name="Marco P."/>
            <person name="Wang X."/>
            <person name="Falini L.B."/>
            <person name="Barry K."/>
            <person name="Haridas S."/>
            <person name="Lipzen A."/>
            <person name="Labutti K."/>
            <person name="Grigoriev I.V."/>
            <person name="Murat C."/>
            <person name="Martin F."/>
            <person name="Albertini E."/>
            <person name="Donnini D."/>
            <person name="Bonito G."/>
        </authorList>
    </citation>
    <scope>NUCLEOTIDE SEQUENCE [LARGE SCALE GENOMIC DNA]</scope>
    <source>
        <strain evidence="3 4">Sb_GMNB300</strain>
    </source>
</reference>
<comment type="caution">
    <text evidence="3">The sequence shown here is derived from an EMBL/GenBank/DDBJ whole genome shotgun (WGS) entry which is preliminary data.</text>
</comment>
<evidence type="ECO:0000313" key="4">
    <source>
        <dbReference type="Proteomes" id="UP000326924"/>
    </source>
</evidence>
<dbReference type="GO" id="GO:0005506">
    <property type="term" value="F:iron ion binding"/>
    <property type="evidence" value="ECO:0007669"/>
    <property type="project" value="InterPro"/>
</dbReference>
<dbReference type="InterPro" id="IPR002401">
    <property type="entry name" value="Cyt_P450_E_grp-I"/>
</dbReference>
<feature type="binding site" description="axial binding residue" evidence="2">
    <location>
        <position position="129"/>
    </location>
    <ligand>
        <name>heme</name>
        <dbReference type="ChEBI" id="CHEBI:30413"/>
    </ligand>
    <ligandPart>
        <name>Fe</name>
        <dbReference type="ChEBI" id="CHEBI:18248"/>
    </ligandPart>
</feature>